<dbReference type="Proteomes" id="UP000033882">
    <property type="component" value="Unassembled WGS sequence"/>
</dbReference>
<reference evidence="2 3" key="1">
    <citation type="journal article" date="2015" name="Nature">
        <title>rRNA introns, odd ribosomes, and small enigmatic genomes across a large radiation of phyla.</title>
        <authorList>
            <person name="Brown C.T."/>
            <person name="Hug L.A."/>
            <person name="Thomas B.C."/>
            <person name="Sharon I."/>
            <person name="Castelle C.J."/>
            <person name="Singh A."/>
            <person name="Wilkins M.J."/>
            <person name="Williams K.H."/>
            <person name="Banfield J.F."/>
        </authorList>
    </citation>
    <scope>NUCLEOTIDE SEQUENCE [LARGE SCALE GENOMIC DNA]</scope>
</reference>
<evidence type="ECO:0000256" key="1">
    <source>
        <dbReference type="SAM" id="Phobius"/>
    </source>
</evidence>
<protein>
    <submittedName>
        <fullName evidence="2">Uncharacterized protein</fullName>
    </submittedName>
</protein>
<comment type="caution">
    <text evidence="2">The sequence shown here is derived from an EMBL/GenBank/DDBJ whole genome shotgun (WGS) entry which is preliminary data.</text>
</comment>
<evidence type="ECO:0000313" key="3">
    <source>
        <dbReference type="Proteomes" id="UP000033882"/>
    </source>
</evidence>
<gene>
    <name evidence="2" type="ORF">UY19_C0008G0009</name>
</gene>
<proteinExistence type="predicted"/>
<keyword evidence="1" id="KW-1133">Transmembrane helix</keyword>
<evidence type="ECO:0000313" key="2">
    <source>
        <dbReference type="EMBL" id="KKU89855.1"/>
    </source>
</evidence>
<keyword evidence="1" id="KW-0812">Transmembrane</keyword>
<organism evidence="2 3">
    <name type="scientific">Candidatus Wolfebacteria bacterium GW2011_GWA2_47_9b</name>
    <dbReference type="NCBI Taxonomy" id="1619005"/>
    <lineage>
        <taxon>Bacteria</taxon>
        <taxon>Candidatus Wolfeibacteriota</taxon>
    </lineage>
</organism>
<dbReference type="EMBL" id="LCPB01000008">
    <property type="protein sequence ID" value="KKU89855.1"/>
    <property type="molecule type" value="Genomic_DNA"/>
</dbReference>
<name>A0A0G1X617_9BACT</name>
<accession>A0A0G1X617</accession>
<sequence length="135" mass="15734">MAKELQSEFDEQPEEKEGLLLMAVMLVLAMVAMIQGVCSRKEKIWHKIVSKKEGVAFILKKAKKHKISIRVWKVSAGDGSKRYDAVFCVHRGKYTWCMYGSRDEWDLTNDEGIANRLWRQFDGFLSERERSEFLS</sequence>
<keyword evidence="1" id="KW-0472">Membrane</keyword>
<feature type="transmembrane region" description="Helical" evidence="1">
    <location>
        <begin position="20"/>
        <end position="38"/>
    </location>
</feature>
<dbReference type="AlphaFoldDB" id="A0A0G1X617"/>